<feature type="compositionally biased region" description="Basic and acidic residues" evidence="22">
    <location>
        <begin position="887"/>
        <end position="902"/>
    </location>
</feature>
<dbReference type="GO" id="GO:0008270">
    <property type="term" value="F:zinc ion binding"/>
    <property type="evidence" value="ECO:0007669"/>
    <property type="project" value="UniProtKB-KW"/>
</dbReference>
<evidence type="ECO:0000256" key="14">
    <source>
        <dbReference type="ARBA" id="ARBA00023212"/>
    </source>
</evidence>
<feature type="compositionally biased region" description="Basic residues" evidence="22">
    <location>
        <begin position="1239"/>
        <end position="1250"/>
    </location>
</feature>
<keyword evidence="14" id="KW-0206">Cytoskeleton</keyword>
<dbReference type="GO" id="GO:0000123">
    <property type="term" value="C:histone acetyltransferase complex"/>
    <property type="evidence" value="ECO:0007669"/>
    <property type="project" value="TreeGrafter"/>
</dbReference>
<dbReference type="SUPFAM" id="SSF57903">
    <property type="entry name" value="FYVE/PHD zinc finger"/>
    <property type="match status" value="1"/>
</dbReference>
<feature type="region of interest" description="Disordered" evidence="22">
    <location>
        <begin position="756"/>
        <end position="834"/>
    </location>
</feature>
<keyword evidence="9 21" id="KW-0863">Zinc-finger</keyword>
<evidence type="ECO:0000256" key="6">
    <source>
        <dbReference type="ARBA" id="ARBA00022703"/>
    </source>
</evidence>
<evidence type="ECO:0000259" key="23">
    <source>
        <dbReference type="PROSITE" id="PS50016"/>
    </source>
</evidence>
<evidence type="ECO:0000313" key="26">
    <source>
        <dbReference type="Proteomes" id="UP000265140"/>
    </source>
</evidence>
<dbReference type="Ensembl" id="ENSELUT00000036799.3">
    <property type="protein sequence ID" value="ENSELUP00000025170.3"/>
    <property type="gene ID" value="ENSELUG00000023986.3"/>
</dbReference>
<dbReference type="CDD" id="cd15573">
    <property type="entry name" value="PHD_JADE"/>
    <property type="match status" value="1"/>
</dbReference>
<feature type="region of interest" description="Disordered" evidence="22">
    <location>
        <begin position="1193"/>
        <end position="1312"/>
    </location>
</feature>
<evidence type="ECO:0000256" key="7">
    <source>
        <dbReference type="ARBA" id="ARBA00022723"/>
    </source>
</evidence>
<dbReference type="FunFam" id="3.30.40.10:FF:000004">
    <property type="entry name" value="Jade family PHD finger 2"/>
    <property type="match status" value="1"/>
</dbReference>
<dbReference type="RefSeq" id="XP_028981423.2">
    <property type="nucleotide sequence ID" value="XM_029125590.2"/>
</dbReference>
<evidence type="ECO:0000256" key="10">
    <source>
        <dbReference type="ARBA" id="ARBA00022833"/>
    </source>
</evidence>
<keyword evidence="15" id="KW-0539">Nucleus</keyword>
<evidence type="ECO:0000256" key="13">
    <source>
        <dbReference type="ARBA" id="ARBA00023163"/>
    </source>
</evidence>
<dbReference type="Gene3D" id="1.20.120.20">
    <property type="entry name" value="Apolipoprotein"/>
    <property type="match status" value="1"/>
</dbReference>
<dbReference type="InParanoid" id="A0A3P8Z8Y6"/>
<keyword evidence="6" id="KW-0053">Apoptosis</keyword>
<evidence type="ECO:0000256" key="21">
    <source>
        <dbReference type="PROSITE-ProRule" id="PRU00146"/>
    </source>
</evidence>
<comment type="subcellular location">
    <subcellularLocation>
        <location evidence="3">Chromosome</location>
    </subcellularLocation>
    <subcellularLocation>
        <location evidence="1">Cytoplasm</location>
        <location evidence="1">Cytoskeleton</location>
        <location evidence="1">Cilium basal body</location>
    </subcellularLocation>
    <subcellularLocation>
        <location evidence="2">Nucleus</location>
    </subcellularLocation>
</comment>
<keyword evidence="10" id="KW-0862">Zinc</keyword>
<reference evidence="25" key="4">
    <citation type="submission" date="2025-09" db="UniProtKB">
        <authorList>
            <consortium name="Ensembl"/>
        </authorList>
    </citation>
    <scope>IDENTIFICATION</scope>
</reference>
<dbReference type="PROSITE" id="PS50016">
    <property type="entry name" value="ZF_PHD_2"/>
    <property type="match status" value="1"/>
</dbReference>
<keyword evidence="5" id="KW-0963">Cytoplasm</keyword>
<keyword evidence="26" id="KW-1185">Reference proteome</keyword>
<evidence type="ECO:0000256" key="3">
    <source>
        <dbReference type="ARBA" id="ARBA00004286"/>
    </source>
</evidence>
<keyword evidence="8" id="KW-0677">Repeat</keyword>
<evidence type="ECO:0000313" key="25">
    <source>
        <dbReference type="Ensembl" id="ENSELUP00000025170.3"/>
    </source>
</evidence>
<reference evidence="25" key="2">
    <citation type="submission" date="2020-02" db="EMBL/GenBank/DDBJ databases">
        <title>Esox lucius (northern pike) genome, fEsoLuc1, primary haplotype.</title>
        <authorList>
            <person name="Myers G."/>
            <person name="Karagic N."/>
            <person name="Meyer A."/>
            <person name="Pippel M."/>
            <person name="Reichard M."/>
            <person name="Winkler S."/>
            <person name="Tracey A."/>
            <person name="Sims Y."/>
            <person name="Howe K."/>
            <person name="Rhie A."/>
            <person name="Formenti G."/>
            <person name="Durbin R."/>
            <person name="Fedrigo O."/>
            <person name="Jarvis E.D."/>
        </authorList>
    </citation>
    <scope>NUCLEOTIDE SEQUENCE [LARGE SCALE GENOMIC DNA]</scope>
</reference>
<reference evidence="26" key="1">
    <citation type="journal article" date="2014" name="PLoS ONE">
        <title>The genome and linkage map of the northern pike (Esox lucius): conserved synteny revealed between the salmonid sister group and the Neoteleostei.</title>
        <authorList>
            <person name="Rondeau E.B."/>
            <person name="Minkley D.R."/>
            <person name="Leong J.S."/>
            <person name="Messmer A.M."/>
            <person name="Jantzen J.R."/>
            <person name="von Schalburg K.R."/>
            <person name="Lemon C."/>
            <person name="Bird N.H."/>
            <person name="Koop B.F."/>
        </authorList>
    </citation>
    <scope>NUCLEOTIDE SEQUENCE</scope>
</reference>
<evidence type="ECO:0000256" key="19">
    <source>
        <dbReference type="ARBA" id="ARBA00041998"/>
    </source>
</evidence>
<keyword evidence="12" id="KW-0010">Activator</keyword>
<comment type="similarity">
    <text evidence="17">Belongs to the JADE family.</text>
</comment>
<reference evidence="25" key="3">
    <citation type="submission" date="2025-08" db="UniProtKB">
        <authorList>
            <consortium name="Ensembl"/>
        </authorList>
    </citation>
    <scope>IDENTIFICATION</scope>
</reference>
<feature type="compositionally biased region" description="Basic and acidic residues" evidence="22">
    <location>
        <begin position="1193"/>
        <end position="1209"/>
    </location>
</feature>
<dbReference type="PROSITE" id="PS51805">
    <property type="entry name" value="EPHD"/>
    <property type="match status" value="1"/>
</dbReference>
<feature type="domain" description="PHD-type" evidence="24">
    <location>
        <begin position="246"/>
        <end position="360"/>
    </location>
</feature>
<sequence length="1344" mass="148207">MKRSRHPSSSEDSDHGSNSTSWSQHSQPRRANGKKPSEVFRTDFITAMKLHDTYQLNPEDYCVLVDPWRQEWEKGVQVPVSPDTIPQPVARIMAEKGTEVMFSRPKKLIRSGGSESLGYVAIQTLAEGTCRYDLNETDVAWLELVNHQFTQMGMDLLNEATMERVMEEFERRCYDGMSHAMATEEGLGIEYDEDVVCDVCRSPDSEDNNEMVFCDKCNICVHQACYGILKVPEGSWLCRPCALGITPKCHLCPKKGGAMKPTRSGTKWVHVSCALWIPEVSIGNPEKMEPITNMSQIPSNRWALTCCLCKDVTGACIQCSAKSCRTAFHVSCALQSSLEMNTILTEQDEVKFKAFCPEHSGLEGGEEEPEGDRHKKGKRRGRVRGDEVAPLHTPTTSPGPVPDSQGQSRMNQDVNLRQVKLQQLEEEFYQFVDVTEVANHLQYSPETVDFLYQYWKLKRRANHNQPLLTPQKEEEDSLARREHDVLLRRLQLFTHLRQDLERVRNLTYMVTRREKIKRTLWRVQEQIFTRHVLLLDQEMITGVSSTGCLNDSVSLSLVSSPGTVWGFSGLKTRKRDRGRGGHRRGVLHLPHYLNEGATQTKLKAESSDTDRHTKLKTKSREKDRHPKVKTEAKEKERHNKMNTDRDGDSSTRLVANEGEGLTQPGSGAEVGRTRLGGIEGEVRTRLGASEGEGCTQLGVKEGEGLIRLGNSEGEGRTRLGASEGEGCTQLGLGEGHTRLGVKEGEGLIRLGNSEGVGRTRLGASEGEGRTRLGASEGEGRTRLGASEGEGRTRLGASEGEGRTRLGASEGEGRTRLGASEGEGRTRLGASEGEGRTRLGFKEAQSRTRLGFKEAQSRTRLGASEGEGRTRLGFKEAEGRTRLGASEGEGRTRLGVKEGEVRTRLGNSEGEGRTRRGASEGEARTRLGASEGEARTRRGVKEGEVRTQLGASEGEGRTRLGASEGVGHTRLGASEGEGRTRLGGRRSLREPGPGSTFPDPGQPENRTGIEEKPGTEVKKMRDRGSGVECSSVKTKNRLKFRKSEKAANMVRVTDHVTSATIKVSDRVTSARVKVSNHVTSTTVKVTEVTDAIAKVSDHVTEARAKVSNHVTDAIAKVSDHVTEARAKVSDHVTDARVKVSDHVTDARVKAIDHVTGGKPTNRMSEARVRLTRVKVHNVSDARVRLTRVKVSDHLTEVKDRKERPSSKDDSQSAPGDTPVSMTTKPNGWLSSGPTVSHLKNWGKFRIPKRKESHKEESSHPYGPPRKPPNAPNRRPLHKTPPNTSEPSYPRTRLRTGTETDGYISPKSKALPTGPGMEVCLKRCHTHKLSDGAYGSDIIHQGVLAS</sequence>
<evidence type="ECO:0000256" key="20">
    <source>
        <dbReference type="ARBA" id="ARBA00042970"/>
    </source>
</evidence>
<dbReference type="Proteomes" id="UP000265140">
    <property type="component" value="Chromosome 15"/>
</dbReference>
<organism evidence="25 26">
    <name type="scientific">Esox lucius</name>
    <name type="common">Northern pike</name>
    <dbReference type="NCBI Taxonomy" id="8010"/>
    <lineage>
        <taxon>Eukaryota</taxon>
        <taxon>Metazoa</taxon>
        <taxon>Chordata</taxon>
        <taxon>Craniata</taxon>
        <taxon>Vertebrata</taxon>
        <taxon>Euteleostomi</taxon>
        <taxon>Actinopterygii</taxon>
        <taxon>Neopterygii</taxon>
        <taxon>Teleostei</taxon>
        <taxon>Protacanthopterygii</taxon>
        <taxon>Esociformes</taxon>
        <taxon>Esocidae</taxon>
        <taxon>Esox</taxon>
    </lineage>
</organism>
<feature type="compositionally biased region" description="Basic and acidic residues" evidence="22">
    <location>
        <begin position="602"/>
        <end position="649"/>
    </location>
</feature>
<accession>A0A3P8Z8Y6</accession>
<dbReference type="PANTHER" id="PTHR13793">
    <property type="entry name" value="PHD FINGER PROTEINS"/>
    <property type="match status" value="1"/>
</dbReference>
<dbReference type="GO" id="GO:0005634">
    <property type="term" value="C:nucleus"/>
    <property type="evidence" value="ECO:0007669"/>
    <property type="project" value="UniProtKB-SubCell"/>
</dbReference>
<dbReference type="InterPro" id="IPR050701">
    <property type="entry name" value="Histone_Mod_Regulator"/>
</dbReference>
<keyword evidence="4" id="KW-0158">Chromosome</keyword>
<dbReference type="PROSITE" id="PS01359">
    <property type="entry name" value="ZF_PHD_1"/>
    <property type="match status" value="1"/>
</dbReference>
<feature type="compositionally biased region" description="Polar residues" evidence="22">
    <location>
        <begin position="393"/>
        <end position="409"/>
    </location>
</feature>
<evidence type="ECO:0000256" key="16">
    <source>
        <dbReference type="ARBA" id="ARBA00023273"/>
    </source>
</evidence>
<feature type="region of interest" description="Disordered" evidence="22">
    <location>
        <begin position="878"/>
        <end position="1027"/>
    </location>
</feature>
<dbReference type="GO" id="GO:0006915">
    <property type="term" value="P:apoptotic process"/>
    <property type="evidence" value="ECO:0007669"/>
    <property type="project" value="UniProtKB-KW"/>
</dbReference>
<dbReference type="CDD" id="cd15671">
    <property type="entry name" value="ePHD_JADE"/>
    <property type="match status" value="1"/>
</dbReference>
<feature type="domain" description="PHD-type" evidence="23">
    <location>
        <begin position="194"/>
        <end position="244"/>
    </location>
</feature>
<dbReference type="InterPro" id="IPR013083">
    <property type="entry name" value="Znf_RING/FYVE/PHD"/>
</dbReference>
<proteinExistence type="inferred from homology"/>
<dbReference type="FunCoup" id="A0A3P8Z8Y6">
    <property type="interactions" value="342"/>
</dbReference>
<dbReference type="InterPro" id="IPR019786">
    <property type="entry name" value="Zinc_finger_PHD-type_CS"/>
</dbReference>
<feature type="region of interest" description="Disordered" evidence="22">
    <location>
        <begin position="1"/>
        <end position="38"/>
    </location>
</feature>
<keyword evidence="13" id="KW-0804">Transcription</keyword>
<keyword evidence="16" id="KW-0966">Cell projection</keyword>
<feature type="compositionally biased region" description="Basic and acidic residues" evidence="22">
    <location>
        <begin position="1006"/>
        <end position="1024"/>
    </location>
</feature>
<feature type="region of interest" description="Disordered" evidence="22">
    <location>
        <begin position="708"/>
        <end position="734"/>
    </location>
</feature>
<evidence type="ECO:0000256" key="4">
    <source>
        <dbReference type="ARBA" id="ARBA00022454"/>
    </source>
</evidence>
<evidence type="ECO:0000259" key="24">
    <source>
        <dbReference type="PROSITE" id="PS51805"/>
    </source>
</evidence>
<feature type="compositionally biased region" description="Pro residues" evidence="22">
    <location>
        <begin position="1260"/>
        <end position="1269"/>
    </location>
</feature>
<dbReference type="RefSeq" id="XP_028981426.2">
    <property type="nucleotide sequence ID" value="XM_029125593.2"/>
</dbReference>
<keyword evidence="11" id="KW-0805">Transcription regulation</keyword>
<dbReference type="RefSeq" id="XP_028981425.2">
    <property type="nucleotide sequence ID" value="XM_029125592.2"/>
</dbReference>
<evidence type="ECO:0000256" key="17">
    <source>
        <dbReference type="ARBA" id="ARBA00038371"/>
    </source>
</evidence>
<dbReference type="InterPro" id="IPR011011">
    <property type="entry name" value="Znf_FYVE_PHD"/>
</dbReference>
<dbReference type="OMA" id="KPANRMS"/>
<evidence type="ECO:0000256" key="9">
    <source>
        <dbReference type="ARBA" id="ARBA00022771"/>
    </source>
</evidence>
<dbReference type="GeneID" id="105015874"/>
<evidence type="ECO:0000256" key="11">
    <source>
        <dbReference type="ARBA" id="ARBA00023015"/>
    </source>
</evidence>
<evidence type="ECO:0000256" key="22">
    <source>
        <dbReference type="SAM" id="MobiDB-lite"/>
    </source>
</evidence>
<evidence type="ECO:0000256" key="2">
    <source>
        <dbReference type="ARBA" id="ARBA00004123"/>
    </source>
</evidence>
<evidence type="ECO:0000256" key="1">
    <source>
        <dbReference type="ARBA" id="ARBA00004120"/>
    </source>
</evidence>
<dbReference type="InterPro" id="IPR034732">
    <property type="entry name" value="EPHD"/>
</dbReference>
<dbReference type="InterPro" id="IPR001965">
    <property type="entry name" value="Znf_PHD"/>
</dbReference>
<dbReference type="RefSeq" id="XP_012992976.3">
    <property type="nucleotide sequence ID" value="XM_013137522.4"/>
</dbReference>
<evidence type="ECO:0000256" key="5">
    <source>
        <dbReference type="ARBA" id="ARBA00022490"/>
    </source>
</evidence>
<dbReference type="InterPro" id="IPR019542">
    <property type="entry name" value="Enhancer_polycomb-like_N"/>
</dbReference>
<feature type="compositionally biased region" description="Basic and acidic residues" evidence="22">
    <location>
        <begin position="931"/>
        <end position="944"/>
    </location>
</feature>
<feature type="compositionally biased region" description="Polar residues" evidence="22">
    <location>
        <begin position="1210"/>
        <end position="1233"/>
    </location>
</feature>
<dbReference type="GO" id="GO:0006357">
    <property type="term" value="P:regulation of transcription by RNA polymerase II"/>
    <property type="evidence" value="ECO:0007669"/>
    <property type="project" value="TreeGrafter"/>
</dbReference>
<gene>
    <name evidence="25" type="primary">JADE1</name>
</gene>
<evidence type="ECO:0000256" key="15">
    <source>
        <dbReference type="ARBA" id="ARBA00023242"/>
    </source>
</evidence>
<evidence type="ECO:0000256" key="8">
    <source>
        <dbReference type="ARBA" id="ARBA00022737"/>
    </source>
</evidence>
<feature type="region of interest" description="Disordered" evidence="22">
    <location>
        <begin position="361"/>
        <end position="409"/>
    </location>
</feature>
<keyword evidence="7" id="KW-0479">Metal-binding</keyword>
<feature type="region of interest" description="Disordered" evidence="22">
    <location>
        <begin position="593"/>
        <end position="652"/>
    </location>
</feature>
<dbReference type="Gene3D" id="3.30.40.10">
    <property type="entry name" value="Zinc/RING finger domain, C3HC4 (zinc finger)"/>
    <property type="match status" value="2"/>
</dbReference>
<dbReference type="GeneTree" id="ENSGT00940000158247"/>
<dbReference type="FunFam" id="3.30.40.10:FF:000030">
    <property type="entry name" value="Protein Jade-1 isoform 1"/>
    <property type="match status" value="1"/>
</dbReference>
<dbReference type="SMART" id="SM00249">
    <property type="entry name" value="PHD"/>
    <property type="match status" value="2"/>
</dbReference>
<dbReference type="Pfam" id="PF13832">
    <property type="entry name" value="zf-HC5HC2H_2"/>
    <property type="match status" value="1"/>
</dbReference>
<dbReference type="Bgee" id="ENSELUG00000023986">
    <property type="expression patterns" value="Expressed in ovary and 14 other cell types or tissues"/>
</dbReference>
<dbReference type="RefSeq" id="XP_028981424.2">
    <property type="nucleotide sequence ID" value="XM_029125591.2"/>
</dbReference>
<dbReference type="InterPro" id="IPR019787">
    <property type="entry name" value="Znf_PHD-finger"/>
</dbReference>
<dbReference type="PANTHER" id="PTHR13793:SF79">
    <property type="entry name" value="PROTEIN JADE-1"/>
    <property type="match status" value="1"/>
</dbReference>
<name>A0A3P8Z8Y6_ESOLU</name>
<dbReference type="Pfam" id="PF10513">
    <property type="entry name" value="EPL1"/>
    <property type="match status" value="1"/>
</dbReference>
<evidence type="ECO:0000256" key="18">
    <source>
        <dbReference type="ARBA" id="ARBA00040212"/>
    </source>
</evidence>
<evidence type="ECO:0000256" key="12">
    <source>
        <dbReference type="ARBA" id="ARBA00023159"/>
    </source>
</evidence>
<feature type="compositionally biased region" description="Basic and acidic residues" evidence="22">
    <location>
        <begin position="909"/>
        <end position="924"/>
    </location>
</feature>
<protein>
    <recommendedName>
        <fullName evidence="18">Protein Jade-1</fullName>
    </recommendedName>
    <alternativeName>
        <fullName evidence="19">Jade family PHD finger protein 1</fullName>
    </alternativeName>
    <alternativeName>
        <fullName evidence="20">PHD finger protein 17</fullName>
    </alternativeName>
</protein>
<dbReference type="Pfam" id="PF13831">
    <property type="entry name" value="PHD_2"/>
    <property type="match status" value="1"/>
</dbReference>